<dbReference type="OrthoDB" id="448649at2759"/>
<protein>
    <recommendedName>
        <fullName evidence="8">Nucleotide exchange factor SIL1</fullName>
    </recommendedName>
</protein>
<dbReference type="GO" id="GO:0000774">
    <property type="term" value="F:adenyl-nucleotide exchange factor activity"/>
    <property type="evidence" value="ECO:0007669"/>
    <property type="project" value="TreeGrafter"/>
</dbReference>
<evidence type="ECO:0008006" key="8">
    <source>
        <dbReference type="Google" id="ProtNLM"/>
    </source>
</evidence>
<keyword evidence="7" id="KW-1185">Reference proteome</keyword>
<reference evidence="6" key="1">
    <citation type="submission" date="2021-06" db="EMBL/GenBank/DDBJ databases">
        <authorList>
            <person name="Hodson N. C."/>
            <person name="Mongue J. A."/>
            <person name="Jaron S. K."/>
        </authorList>
    </citation>
    <scope>NUCLEOTIDE SEQUENCE</scope>
</reference>
<evidence type="ECO:0000256" key="5">
    <source>
        <dbReference type="SAM" id="SignalP"/>
    </source>
</evidence>
<dbReference type="GO" id="GO:0005783">
    <property type="term" value="C:endoplasmic reticulum"/>
    <property type="evidence" value="ECO:0007669"/>
    <property type="project" value="TreeGrafter"/>
</dbReference>
<evidence type="ECO:0000256" key="2">
    <source>
        <dbReference type="ARBA" id="ARBA00022824"/>
    </source>
</evidence>
<keyword evidence="5" id="KW-0732">Signal</keyword>
<keyword evidence="2" id="KW-0256">Endoplasmic reticulum</keyword>
<evidence type="ECO:0000256" key="1">
    <source>
        <dbReference type="ARBA" id="ARBA00022448"/>
    </source>
</evidence>
<keyword evidence="1" id="KW-0813">Transport</keyword>
<dbReference type="PANTHER" id="PTHR19316:SF35">
    <property type="entry name" value="NUCLEOTIDE EXCHANGE FACTOR SIL1"/>
    <property type="match status" value="1"/>
</dbReference>
<feature type="signal peptide" evidence="5">
    <location>
        <begin position="1"/>
        <end position="24"/>
    </location>
</feature>
<dbReference type="AlphaFoldDB" id="A0A8J2LM43"/>
<keyword evidence="3" id="KW-0653">Protein transport</keyword>
<feature type="region of interest" description="Disordered" evidence="4">
    <location>
        <begin position="39"/>
        <end position="108"/>
    </location>
</feature>
<feature type="compositionally biased region" description="Basic and acidic residues" evidence="4">
    <location>
        <begin position="56"/>
        <end position="66"/>
    </location>
</feature>
<gene>
    <name evidence="6" type="ORF">AFUS01_LOCUS45106</name>
</gene>
<feature type="compositionally biased region" description="Basic and acidic residues" evidence="4">
    <location>
        <begin position="83"/>
        <end position="108"/>
    </location>
</feature>
<dbReference type="PANTHER" id="PTHR19316">
    <property type="entry name" value="PROTEIN FOLDING REGULATOR"/>
    <property type="match status" value="1"/>
</dbReference>
<dbReference type="Proteomes" id="UP000708208">
    <property type="component" value="Unassembled WGS sequence"/>
</dbReference>
<feature type="chain" id="PRO_5035253508" description="Nucleotide exchange factor SIL1" evidence="5">
    <location>
        <begin position="25"/>
        <end position="412"/>
    </location>
</feature>
<evidence type="ECO:0000256" key="4">
    <source>
        <dbReference type="SAM" id="MobiDB-lite"/>
    </source>
</evidence>
<dbReference type="GO" id="GO:0015031">
    <property type="term" value="P:protein transport"/>
    <property type="evidence" value="ECO:0007669"/>
    <property type="project" value="UniProtKB-KW"/>
</dbReference>
<accession>A0A8J2LM43</accession>
<organism evidence="6 7">
    <name type="scientific">Allacma fusca</name>
    <dbReference type="NCBI Taxonomy" id="39272"/>
    <lineage>
        <taxon>Eukaryota</taxon>
        <taxon>Metazoa</taxon>
        <taxon>Ecdysozoa</taxon>
        <taxon>Arthropoda</taxon>
        <taxon>Hexapoda</taxon>
        <taxon>Collembola</taxon>
        <taxon>Symphypleona</taxon>
        <taxon>Sminthuridae</taxon>
        <taxon>Allacma</taxon>
    </lineage>
</organism>
<name>A0A8J2LM43_9HEXA</name>
<dbReference type="EMBL" id="CAJVCH010570760">
    <property type="protein sequence ID" value="CAG7835780.1"/>
    <property type="molecule type" value="Genomic_DNA"/>
</dbReference>
<proteinExistence type="predicted"/>
<comment type="caution">
    <text evidence="6">The sequence shown here is derived from an EMBL/GenBank/DDBJ whole genome shotgun (WGS) entry which is preliminary data.</text>
</comment>
<evidence type="ECO:0000313" key="7">
    <source>
        <dbReference type="Proteomes" id="UP000708208"/>
    </source>
</evidence>
<sequence length="412" mass="45904">MLQAKISFLLLAVVCCSFMVQVGSQGMIAISPPEEEIEEQKPLVSTKGSKKFGGTAEDKEKAEIHKKIAATHLKAAESSQEDDVSRTEEKPGNVVRKDKPAELQNSEKHSSDEWLLHFLLEQYTLTETSEANVEEQVDILQNLEHFAHKFENGRDLFQSTNALKKILLPALNSTYAEIRKAACGVFAVAAQNNAIVQKTALQNGVVRRLVHLLTFDLASVRSKALYGLASLLRNYPEAQKKFILDGGISALVKAASLSETRKRSLNVVTDLLLERRFCRDGLDEGSSTNYEEEISEDEDRCDVNKLLEKSLELNGWCDVLEDSLSNVGGFDTENQILITDAVEAGLRLNYKVMVLRQILDNLSVKYERLKESNVLIVQSSWKPKSLEEIKIIRFGANSNNIKGSNKSSVYGL</sequence>
<evidence type="ECO:0000256" key="3">
    <source>
        <dbReference type="ARBA" id="ARBA00022927"/>
    </source>
</evidence>
<dbReference type="InterPro" id="IPR050693">
    <property type="entry name" value="Hsp70_NEF-Inhibitors"/>
</dbReference>
<evidence type="ECO:0000313" key="6">
    <source>
        <dbReference type="EMBL" id="CAG7835780.1"/>
    </source>
</evidence>